<accession>A0A1R1XTT1</accession>
<proteinExistence type="predicted"/>
<name>A0A1R1XTT1_9FUNG</name>
<dbReference type="Proteomes" id="UP000187429">
    <property type="component" value="Unassembled WGS sequence"/>
</dbReference>
<dbReference type="EMBL" id="LSSM01003398">
    <property type="protein sequence ID" value="OMJ18024.1"/>
    <property type="molecule type" value="Genomic_DNA"/>
</dbReference>
<gene>
    <name evidence="2" type="ORF">AYI69_g7193</name>
</gene>
<evidence type="ECO:0000313" key="3">
    <source>
        <dbReference type="Proteomes" id="UP000187429"/>
    </source>
</evidence>
<keyword evidence="3" id="KW-1185">Reference proteome</keyword>
<sequence length="81" mass="8913">MSVPASPVDNHSPPVRTPPIFGDDYEEDMVCSPLTLSRHHDTALLAEIKNQVPTPSSTLEITEECRATVKFDPQTPNLTLL</sequence>
<evidence type="ECO:0000313" key="2">
    <source>
        <dbReference type="EMBL" id="OMJ18024.1"/>
    </source>
</evidence>
<comment type="caution">
    <text evidence="2">The sequence shown here is derived from an EMBL/GenBank/DDBJ whole genome shotgun (WGS) entry which is preliminary data.</text>
</comment>
<reference evidence="3" key="1">
    <citation type="submission" date="2017-01" db="EMBL/GenBank/DDBJ databases">
        <authorList>
            <person name="Wang Y."/>
            <person name="White M."/>
            <person name="Kvist S."/>
            <person name="Moncalvo J.-M."/>
        </authorList>
    </citation>
    <scope>NUCLEOTIDE SEQUENCE [LARGE SCALE GENOMIC DNA]</scope>
    <source>
        <strain evidence="3">ID-206-W2</strain>
    </source>
</reference>
<evidence type="ECO:0000256" key="1">
    <source>
        <dbReference type="SAM" id="MobiDB-lite"/>
    </source>
</evidence>
<protein>
    <submittedName>
        <fullName evidence="2">Uncharacterized protein</fullName>
    </submittedName>
</protein>
<feature type="region of interest" description="Disordered" evidence="1">
    <location>
        <begin position="1"/>
        <end position="21"/>
    </location>
</feature>
<organism evidence="2 3">
    <name type="scientific">Smittium culicis</name>
    <dbReference type="NCBI Taxonomy" id="133412"/>
    <lineage>
        <taxon>Eukaryota</taxon>
        <taxon>Fungi</taxon>
        <taxon>Fungi incertae sedis</taxon>
        <taxon>Zoopagomycota</taxon>
        <taxon>Kickxellomycotina</taxon>
        <taxon>Harpellomycetes</taxon>
        <taxon>Harpellales</taxon>
        <taxon>Legeriomycetaceae</taxon>
        <taxon>Smittium</taxon>
    </lineage>
</organism>
<dbReference type="AlphaFoldDB" id="A0A1R1XTT1"/>